<evidence type="ECO:0000313" key="5">
    <source>
        <dbReference type="Proteomes" id="UP000255421"/>
    </source>
</evidence>
<keyword evidence="5" id="KW-1185">Reference proteome</keyword>
<evidence type="ECO:0000313" key="3">
    <source>
        <dbReference type="EMBL" id="SDQ05590.1"/>
    </source>
</evidence>
<dbReference type="RefSeq" id="WP_092531477.1">
    <property type="nucleotide sequence ID" value="NZ_FNKQ01000001.1"/>
</dbReference>
<dbReference type="OrthoDB" id="319754at2157"/>
<sequence length="71" mass="7768">MSGTVRDYLADAYNPTIRGSAILLSTSGFVLFVFLGSPDFTDPYYLFGLGTTILAVISAVIMLVSVRMERR</sequence>
<reference evidence="4" key="1">
    <citation type="submission" date="2016-10" db="EMBL/GenBank/DDBJ databases">
        <authorList>
            <person name="Varghese N."/>
            <person name="Submissions S."/>
        </authorList>
    </citation>
    <scope>NUCLEOTIDE SEQUENCE [LARGE SCALE GENOMIC DNA]</scope>
    <source>
        <strain evidence="4">CGMCC 1.12397</strain>
    </source>
</reference>
<keyword evidence="1" id="KW-0472">Membrane</keyword>
<feature type="transmembrane region" description="Helical" evidence="1">
    <location>
        <begin position="44"/>
        <end position="66"/>
    </location>
</feature>
<dbReference type="Proteomes" id="UP000255421">
    <property type="component" value="Unassembled WGS sequence"/>
</dbReference>
<reference evidence="2 5" key="3">
    <citation type="submission" date="2018-07" db="EMBL/GenBank/DDBJ databases">
        <title>Genome sequence of extremly halophilic archaeon Halopelagius longus strain BC12-B1.</title>
        <authorList>
            <person name="Zhang X."/>
        </authorList>
    </citation>
    <scope>NUCLEOTIDE SEQUENCE [LARGE SCALE GENOMIC DNA]</scope>
    <source>
        <strain evidence="2 5">BC12-B1</strain>
    </source>
</reference>
<keyword evidence="1" id="KW-0812">Transmembrane</keyword>
<accession>A0A1H0XRS5</accession>
<dbReference type="EMBL" id="FNKQ01000001">
    <property type="protein sequence ID" value="SDQ05590.1"/>
    <property type="molecule type" value="Genomic_DNA"/>
</dbReference>
<dbReference type="AlphaFoldDB" id="A0A1H0XRS5"/>
<dbReference type="EMBL" id="QQST01000001">
    <property type="protein sequence ID" value="RDI72045.1"/>
    <property type="molecule type" value="Genomic_DNA"/>
</dbReference>
<reference evidence="3" key="2">
    <citation type="submission" date="2016-10" db="EMBL/GenBank/DDBJ databases">
        <authorList>
            <person name="de Groot N.N."/>
        </authorList>
    </citation>
    <scope>NUCLEOTIDE SEQUENCE [LARGE SCALE GENOMIC DNA]</scope>
    <source>
        <strain evidence="3">CGMCC 1.12397</strain>
    </source>
</reference>
<evidence type="ECO:0000256" key="1">
    <source>
        <dbReference type="SAM" id="Phobius"/>
    </source>
</evidence>
<organism evidence="3 4">
    <name type="scientific">Halopelagius longus</name>
    <dbReference type="NCBI Taxonomy" id="1236180"/>
    <lineage>
        <taxon>Archaea</taxon>
        <taxon>Methanobacteriati</taxon>
        <taxon>Methanobacteriota</taxon>
        <taxon>Stenosarchaea group</taxon>
        <taxon>Halobacteria</taxon>
        <taxon>Halobacteriales</taxon>
        <taxon>Haloferacaceae</taxon>
    </lineage>
</organism>
<protein>
    <submittedName>
        <fullName evidence="2">Acyl-CoA dehydrogenase</fullName>
    </submittedName>
</protein>
<evidence type="ECO:0000313" key="4">
    <source>
        <dbReference type="Proteomes" id="UP000199289"/>
    </source>
</evidence>
<proteinExistence type="predicted"/>
<gene>
    <name evidence="2" type="ORF">DWB78_10125</name>
    <name evidence="3" type="ORF">SAMN05216278_0132</name>
</gene>
<evidence type="ECO:0000313" key="2">
    <source>
        <dbReference type="EMBL" id="RDI72045.1"/>
    </source>
</evidence>
<feature type="transmembrane region" description="Helical" evidence="1">
    <location>
        <begin position="21"/>
        <end position="38"/>
    </location>
</feature>
<dbReference type="Proteomes" id="UP000199289">
    <property type="component" value="Unassembled WGS sequence"/>
</dbReference>
<name>A0A1H0XRS5_9EURY</name>
<keyword evidence="1" id="KW-1133">Transmembrane helix</keyword>